<feature type="region of interest" description="Disordered" evidence="1">
    <location>
        <begin position="165"/>
        <end position="204"/>
    </location>
</feature>
<keyword evidence="3" id="KW-1185">Reference proteome</keyword>
<dbReference type="Pfam" id="PF26419">
    <property type="entry name" value="DUF8114"/>
    <property type="match status" value="1"/>
</dbReference>
<dbReference type="InterPro" id="IPR058427">
    <property type="entry name" value="DUF8114"/>
</dbReference>
<organism evidence="2 3">
    <name type="scientific">Halorubrum aidingense JCM 13560</name>
    <dbReference type="NCBI Taxonomy" id="1230454"/>
    <lineage>
        <taxon>Archaea</taxon>
        <taxon>Methanobacteriati</taxon>
        <taxon>Methanobacteriota</taxon>
        <taxon>Stenosarchaea group</taxon>
        <taxon>Halobacteria</taxon>
        <taxon>Halobacteriales</taxon>
        <taxon>Haloferacaceae</taxon>
        <taxon>Halorubrum</taxon>
    </lineage>
</organism>
<gene>
    <name evidence="2" type="ORF">C461_06479</name>
</gene>
<protein>
    <submittedName>
        <fullName evidence="2">Uncharacterized protein</fullName>
    </submittedName>
</protein>
<dbReference type="AlphaFoldDB" id="M0PDT3"/>
<evidence type="ECO:0000313" key="2">
    <source>
        <dbReference type="EMBL" id="EMA68206.1"/>
    </source>
</evidence>
<evidence type="ECO:0000256" key="1">
    <source>
        <dbReference type="SAM" id="MobiDB-lite"/>
    </source>
</evidence>
<sequence length="204" mass="22606">MAKVSVGLRGWRFDEDEIFTDDGELKPLDEIPEEPRERLVRLVGLVEEPCDVCYLDHGEAEVHRCNQAQIVYGEPNGEVLLCPEHEPDLIYWYREAGGSEYAGDVEFGDRFHEWVAAGNAAPDGYGSVEHVEEDPEGLPDLPDQQEIQERVEANFEGDRIDILELAGVKDGDGDGDGGEGDDKLTEEDLADSGVDLGTDYPSNR</sequence>
<dbReference type="STRING" id="1230454.C461_06479"/>
<feature type="compositionally biased region" description="Acidic residues" evidence="1">
    <location>
        <begin position="173"/>
        <end position="190"/>
    </location>
</feature>
<comment type="caution">
    <text evidence="2">The sequence shown here is derived from an EMBL/GenBank/DDBJ whole genome shotgun (WGS) entry which is preliminary data.</text>
</comment>
<reference evidence="2 3" key="1">
    <citation type="journal article" date="2014" name="PLoS Genet.">
        <title>Phylogenetically driven sequencing of extremely halophilic archaea reveals strategies for static and dynamic osmo-response.</title>
        <authorList>
            <person name="Becker E.A."/>
            <person name="Seitzer P.M."/>
            <person name="Tritt A."/>
            <person name="Larsen D."/>
            <person name="Krusor M."/>
            <person name="Yao A.I."/>
            <person name="Wu D."/>
            <person name="Madern D."/>
            <person name="Eisen J.A."/>
            <person name="Darling A.E."/>
            <person name="Facciotti M.T."/>
        </authorList>
    </citation>
    <scope>NUCLEOTIDE SEQUENCE [LARGE SCALE GENOMIC DNA]</scope>
    <source>
        <strain evidence="2 3">JCM 13560</strain>
    </source>
</reference>
<proteinExistence type="predicted"/>
<name>M0PDT3_9EURY</name>
<accession>M0PDT3</accession>
<dbReference type="EMBL" id="AOJI01000019">
    <property type="protein sequence ID" value="EMA68206.1"/>
    <property type="molecule type" value="Genomic_DNA"/>
</dbReference>
<dbReference type="RefSeq" id="WP_007999672.1">
    <property type="nucleotide sequence ID" value="NZ_AOJI01000019.1"/>
</dbReference>
<evidence type="ECO:0000313" key="3">
    <source>
        <dbReference type="Proteomes" id="UP000011575"/>
    </source>
</evidence>
<dbReference type="PATRIC" id="fig|1230454.4.peg.1312"/>
<dbReference type="OrthoDB" id="341007at2157"/>
<dbReference type="Proteomes" id="UP000011575">
    <property type="component" value="Unassembled WGS sequence"/>
</dbReference>